<dbReference type="InterPro" id="IPR008661">
    <property type="entry name" value="L6_membrane"/>
</dbReference>
<evidence type="ECO:0000256" key="3">
    <source>
        <dbReference type="ARBA" id="ARBA00022692"/>
    </source>
</evidence>
<comment type="subcellular location">
    <subcellularLocation>
        <location evidence="1">Membrane</location>
        <topology evidence="1">Multi-pass membrane protein</topology>
    </subcellularLocation>
</comment>
<organism evidence="7 8">
    <name type="scientific">Atlantisia rogersi</name>
    <name type="common">Inaccessible Island rail</name>
    <dbReference type="NCBI Taxonomy" id="2478892"/>
    <lineage>
        <taxon>Eukaryota</taxon>
        <taxon>Metazoa</taxon>
        <taxon>Chordata</taxon>
        <taxon>Craniata</taxon>
        <taxon>Vertebrata</taxon>
        <taxon>Euteleostomi</taxon>
        <taxon>Archelosauria</taxon>
        <taxon>Archosauria</taxon>
        <taxon>Dinosauria</taxon>
        <taxon>Saurischia</taxon>
        <taxon>Theropoda</taxon>
        <taxon>Coelurosauria</taxon>
        <taxon>Aves</taxon>
        <taxon>Neognathae</taxon>
        <taxon>Neoaves</taxon>
        <taxon>Gruiformes</taxon>
        <taxon>Rallidae</taxon>
        <taxon>Atlantisia</taxon>
    </lineage>
</organism>
<dbReference type="Proteomes" id="UP000518911">
    <property type="component" value="Unassembled WGS sequence"/>
</dbReference>
<comment type="caution">
    <text evidence="7">The sequence shown here is derived from an EMBL/GenBank/DDBJ whole genome shotgun (WGS) entry which is preliminary data.</text>
</comment>
<keyword evidence="4 6" id="KW-1133">Transmembrane helix</keyword>
<dbReference type="OrthoDB" id="9897613at2759"/>
<reference evidence="7 8" key="1">
    <citation type="submission" date="2019-09" db="EMBL/GenBank/DDBJ databases">
        <title>Bird 10,000 Genomes (B10K) Project - Family phase.</title>
        <authorList>
            <person name="Zhang G."/>
        </authorList>
    </citation>
    <scope>NUCLEOTIDE SEQUENCE [LARGE SCALE GENOMIC DNA]</scope>
    <source>
        <strain evidence="7">OUT-0055</strain>
        <tissue evidence="7">Blood</tissue>
    </source>
</reference>
<proteinExistence type="inferred from homology"/>
<gene>
    <name evidence="7" type="primary">Tm4sf1_1</name>
    <name evidence="7" type="ORF">ATLROG_R12932</name>
</gene>
<feature type="non-terminal residue" evidence="7">
    <location>
        <position position="1"/>
    </location>
</feature>
<dbReference type="EMBL" id="VZUJ01074295">
    <property type="protein sequence ID" value="NXV76119.1"/>
    <property type="molecule type" value="Genomic_DNA"/>
</dbReference>
<feature type="non-terminal residue" evidence="7">
    <location>
        <position position="146"/>
    </location>
</feature>
<sequence>PSPGRAAMCVGKCSRIVGPCLLVLGTVSMAANILLLFPGGASKYLLEGHISKNAKAMPGIWGGGIAVSTGVAPRPSSRVCRGGRKGQTNSSPLTPSALPFPQLALMGAVACFVLSGVGLTDGPLCLYNASQHGGGHGTLWGYPFRD</sequence>
<evidence type="ECO:0000256" key="6">
    <source>
        <dbReference type="SAM" id="Phobius"/>
    </source>
</evidence>
<protein>
    <submittedName>
        <fullName evidence="7">T4S1 protein</fullName>
    </submittedName>
</protein>
<keyword evidence="8" id="KW-1185">Reference proteome</keyword>
<dbReference type="AlphaFoldDB" id="A0A7L3WKE7"/>
<keyword evidence="3 6" id="KW-0812">Transmembrane</keyword>
<evidence type="ECO:0000313" key="8">
    <source>
        <dbReference type="Proteomes" id="UP000518911"/>
    </source>
</evidence>
<evidence type="ECO:0000256" key="1">
    <source>
        <dbReference type="ARBA" id="ARBA00004141"/>
    </source>
</evidence>
<keyword evidence="5 6" id="KW-0472">Membrane</keyword>
<dbReference type="PANTHER" id="PTHR14198">
    <property type="entry name" value="TRANSMEMBRANE 4 L6 FAMILY MEMBER 1-RELATED"/>
    <property type="match status" value="1"/>
</dbReference>
<evidence type="ECO:0000313" key="7">
    <source>
        <dbReference type="EMBL" id="NXV76119.1"/>
    </source>
</evidence>
<evidence type="ECO:0000256" key="4">
    <source>
        <dbReference type="ARBA" id="ARBA00022989"/>
    </source>
</evidence>
<evidence type="ECO:0000256" key="5">
    <source>
        <dbReference type="ARBA" id="ARBA00023136"/>
    </source>
</evidence>
<dbReference type="PANTHER" id="PTHR14198:SF22">
    <property type="entry name" value="TRANSMEMBRANE 4 L6 FAMILY MEMBER 19"/>
    <property type="match status" value="1"/>
</dbReference>
<accession>A0A7L3WKE7</accession>
<dbReference type="Pfam" id="PF05805">
    <property type="entry name" value="L6_membrane"/>
    <property type="match status" value="1"/>
</dbReference>
<comment type="similarity">
    <text evidence="2">Belongs to the L6 tetraspanin family.</text>
</comment>
<feature type="transmembrane region" description="Helical" evidence="6">
    <location>
        <begin position="16"/>
        <end position="37"/>
    </location>
</feature>
<dbReference type="GO" id="GO:0016020">
    <property type="term" value="C:membrane"/>
    <property type="evidence" value="ECO:0007669"/>
    <property type="project" value="UniProtKB-SubCell"/>
</dbReference>
<name>A0A7L3WKE7_9GRUI</name>
<evidence type="ECO:0000256" key="2">
    <source>
        <dbReference type="ARBA" id="ARBA00006193"/>
    </source>
</evidence>